<protein>
    <submittedName>
        <fullName evidence="3">Uncharacterized protein</fullName>
    </submittedName>
</protein>
<organism evidence="2 3">
    <name type="scientific">Steinernema glaseri</name>
    <dbReference type="NCBI Taxonomy" id="37863"/>
    <lineage>
        <taxon>Eukaryota</taxon>
        <taxon>Metazoa</taxon>
        <taxon>Ecdysozoa</taxon>
        <taxon>Nematoda</taxon>
        <taxon>Chromadorea</taxon>
        <taxon>Rhabditida</taxon>
        <taxon>Tylenchina</taxon>
        <taxon>Panagrolaimomorpha</taxon>
        <taxon>Strongyloidoidea</taxon>
        <taxon>Steinernematidae</taxon>
        <taxon>Steinernema</taxon>
    </lineage>
</organism>
<reference evidence="3" key="1">
    <citation type="submission" date="2016-11" db="UniProtKB">
        <authorList>
            <consortium name="WormBaseParasite"/>
        </authorList>
    </citation>
    <scope>IDENTIFICATION</scope>
</reference>
<evidence type="ECO:0000313" key="3">
    <source>
        <dbReference type="WBParaSite" id="L893_g24340.t1"/>
    </source>
</evidence>
<keyword evidence="2" id="KW-1185">Reference proteome</keyword>
<evidence type="ECO:0000313" key="2">
    <source>
        <dbReference type="Proteomes" id="UP000095287"/>
    </source>
</evidence>
<proteinExistence type="predicted"/>
<dbReference type="WBParaSite" id="L893_g24340.t1">
    <property type="protein sequence ID" value="L893_g24340.t1"/>
    <property type="gene ID" value="L893_g24340"/>
</dbReference>
<evidence type="ECO:0000256" key="1">
    <source>
        <dbReference type="SAM" id="MobiDB-lite"/>
    </source>
</evidence>
<dbReference type="Proteomes" id="UP000095287">
    <property type="component" value="Unplaced"/>
</dbReference>
<sequence>MSDASANSTTNWGEENGPVWFKDIRGGLLSRAHLFCWISGCFNSRCMDKSPDTKIPSWAYLTTVSPCTRPFTDPSRAHQNTAHHQWNPFPSGSLLKDHNFANILLSRRQKPFSPATHRCNSNGIFAHSTDRSVNLPPRHRALHNLLRLPTTTHNDPNEHGRRNKRPIDADARRPPKKNKRFPSRKAAFQFGPLADVAFFTHLRLFPWLLFNFLCSHLLRLRDVNNDDKLETLIETLSTTFEGFHFPIKPVAWKLGKDEYNE</sequence>
<dbReference type="AlphaFoldDB" id="A0A1I7ZAX2"/>
<feature type="region of interest" description="Disordered" evidence="1">
    <location>
        <begin position="146"/>
        <end position="181"/>
    </location>
</feature>
<accession>A0A1I7ZAX2</accession>
<feature type="compositionally biased region" description="Basic and acidic residues" evidence="1">
    <location>
        <begin position="155"/>
        <end position="173"/>
    </location>
</feature>
<name>A0A1I7ZAX2_9BILA</name>